<dbReference type="AlphaFoldDB" id="A0A0N8W084"/>
<name>A0A0N8W084_9CORY</name>
<dbReference type="InterPro" id="IPR015943">
    <property type="entry name" value="WD40/YVTN_repeat-like_dom_sf"/>
</dbReference>
<keyword evidence="2" id="KW-0732">Signal</keyword>
<feature type="signal peptide" evidence="2">
    <location>
        <begin position="1"/>
        <end position="18"/>
    </location>
</feature>
<keyword evidence="4" id="KW-1185">Reference proteome</keyword>
<dbReference type="EMBL" id="LKEV01000005">
    <property type="protein sequence ID" value="KQB85986.1"/>
    <property type="molecule type" value="Genomic_DNA"/>
</dbReference>
<evidence type="ECO:0000313" key="3">
    <source>
        <dbReference type="EMBL" id="KQB85986.1"/>
    </source>
</evidence>
<evidence type="ECO:0008006" key="5">
    <source>
        <dbReference type="Google" id="ProtNLM"/>
    </source>
</evidence>
<dbReference type="OrthoDB" id="3250815at2"/>
<dbReference type="STRING" id="1544413.Clow_01728"/>
<dbReference type="SUPFAM" id="SSF50969">
    <property type="entry name" value="YVTN repeat-like/Quinoprotein amine dehydrogenase"/>
    <property type="match status" value="1"/>
</dbReference>
<evidence type="ECO:0000256" key="1">
    <source>
        <dbReference type="SAM" id="MobiDB-lite"/>
    </source>
</evidence>
<sequence length="410" mass="43687">MKRTTLLACLLPLPLILAACSGTQDSPQPGPQDATSQGPAELSEVSSLHPRLTYTHEGGITTIDAITGDTLATTEREGFLRLNPSGDGRSLFVSAGDEFLLYDTAAQRIDHGDHYHYYAGTPVLTSTTFPAPHAGHVVTHQGRTALFSDEEGTATLLPTDSLLSEDGPQPTEYASGAGHHGVAVPLAEGLLSTAGTTEERHTIRLIDAAGDATITETTDCPGVHGEAVAEGERVVFGCENGPVVFDGSDFQKVPVDEPYQRSGNLAGSPDSPYVLGDYKIDPEAEHEHPTAVAIIDSHDATLRTVDLGSTYWFRSLGRDEEGHGVVLTADGSLRLLDLESGEELRRIPVIEPWEEKEDWQEPGPILQVAGSTAYVSDATGRLFLVDLRTGEVVAQHDLAHTPVEMSVTGV</sequence>
<dbReference type="Proteomes" id="UP000050488">
    <property type="component" value="Unassembled WGS sequence"/>
</dbReference>
<feature type="compositionally biased region" description="Polar residues" evidence="1">
    <location>
        <begin position="22"/>
        <end position="38"/>
    </location>
</feature>
<proteinExistence type="predicted"/>
<comment type="caution">
    <text evidence="3">The sequence shown here is derived from an EMBL/GenBank/DDBJ whole genome shotgun (WGS) entry which is preliminary data.</text>
</comment>
<protein>
    <recommendedName>
        <fullName evidence="5">Secreted protein</fullName>
    </recommendedName>
</protein>
<evidence type="ECO:0000313" key="4">
    <source>
        <dbReference type="Proteomes" id="UP000050488"/>
    </source>
</evidence>
<feature type="chain" id="PRO_5006033601" description="Secreted protein" evidence="2">
    <location>
        <begin position="19"/>
        <end position="410"/>
    </location>
</feature>
<accession>A0A0N8W084</accession>
<feature type="region of interest" description="Disordered" evidence="1">
    <location>
        <begin position="22"/>
        <end position="47"/>
    </location>
</feature>
<reference evidence="3 4" key="1">
    <citation type="submission" date="2015-10" db="EMBL/GenBank/DDBJ databases">
        <title>Corynebacteirum lowii and Corynebacterium oculi species nova, derived from human clinical disease and and emended description of Corynebacterium mastiditis.</title>
        <authorList>
            <person name="Bernard K."/>
            <person name="Pacheco A.L."/>
            <person name="Mcdougall C."/>
            <person name="Burtx T."/>
            <person name="Weibe D."/>
            <person name="Tyler S."/>
            <person name="Olson A.B."/>
            <person name="Cnockaert M."/>
            <person name="Eguchi H."/>
            <person name="Kuwahara T."/>
            <person name="Nakayama-Imaohji H."/>
            <person name="Boudewijins M."/>
            <person name="Van Hoecke F."/>
            <person name="Bernier A.-M."/>
            <person name="Vandamme P."/>
        </authorList>
    </citation>
    <scope>NUCLEOTIDE SEQUENCE [LARGE SCALE GENOMIC DNA]</scope>
    <source>
        <strain evidence="3 4">NML 130206</strain>
    </source>
</reference>
<dbReference type="RefSeq" id="WP_156334804.1">
    <property type="nucleotide sequence ID" value="NZ_JAUSQY010000001.1"/>
</dbReference>
<dbReference type="PROSITE" id="PS51257">
    <property type="entry name" value="PROKAR_LIPOPROTEIN"/>
    <property type="match status" value="1"/>
</dbReference>
<organism evidence="3 4">
    <name type="scientific">Corynebacterium lowii</name>
    <dbReference type="NCBI Taxonomy" id="1544413"/>
    <lineage>
        <taxon>Bacteria</taxon>
        <taxon>Bacillati</taxon>
        <taxon>Actinomycetota</taxon>
        <taxon>Actinomycetes</taxon>
        <taxon>Mycobacteriales</taxon>
        <taxon>Corynebacteriaceae</taxon>
        <taxon>Corynebacterium</taxon>
    </lineage>
</organism>
<gene>
    <name evidence="3" type="ORF">Clow_01728</name>
</gene>
<evidence type="ECO:0000256" key="2">
    <source>
        <dbReference type="SAM" id="SignalP"/>
    </source>
</evidence>
<dbReference type="Gene3D" id="2.130.10.10">
    <property type="entry name" value="YVTN repeat-like/Quinoprotein amine dehydrogenase"/>
    <property type="match status" value="1"/>
</dbReference>
<dbReference type="InterPro" id="IPR011044">
    <property type="entry name" value="Quino_amine_DH_bsu"/>
</dbReference>
<dbReference type="PATRIC" id="fig|1544413.3.peg.1737"/>